<sequence>MTSPLTAIFACASQLTIAEPSPDLRTALSNRLCRYYELRGSKRDNLENLSLSELQLLTADEALNTVSDVHKLLSQDTHAEGQGQDVRGALGTRDLARLRTLISIVFKWGVETLLSRCLQIWPTKLGESPGVTPSEEVLKQYNALVAMTNRLMGMIFPTSSGPPSVTHVTAAMNDGHLIDLLRPCLALGWLPKSLSTEYIVSCDSLRLVTLRLLSILPPSQSIVALGGVLSSKPVPSLHMRRICTMLLGKQITRTRGVDGLCVAIFGDEDGTGDEAPLDKLEHIARVLLTVPQGIQPQNFYRSITDQILSLLSENTAPTHKRAVAFTVSRMLATEESSHPYVEVGSQLLLSSLHDSLIPANDAPLNAETAKKRSTSILLPSVSISALATLVTNMDPYPASISRLLSPIVPVLYSLLYHLDQIRTSDPTLRDSVHGLLVTWGKIVEKSEGLDYIWLISQSDEIYWNVGLDGDIRQVHKPDKTLPLSFFTPEGLEEAENSGSLDDDANIMGLYPDPVRYVRFLKELDRTDISSDLFVKFLESYREQRSTSNADPLRTLLTMQIVMQMQKQLSTGPSSSNFLCKPAYMLLFVKHVLESSSREQNERLSQKKPALDKRTEIVSQSSTRLEEIEDIELADSDDEASGPEVISSGDEMIETAINLLLSILEGKLLIILTLVEANEGLSARTMPVLNDIYSLLDPFARDQHANIRGVAREAKMVMTARLASTSTDRRLHSSEEESSQEVYQKALKLLQDPILPVRSHGLLLLRQLVTRSKGEVDSALIPAILSIFLQAVQDDESYLFLNAVQGLAAMVDSYGKDVLKALVRDYTGGLVNSTGSGDLSQHGLDVRIRIGEALGIVIRRMGTALGIYSDLLVPPLFQIVRSPDVPTVLRTSSLSLLADCVNIYALAILPYVTDLAETMVDFLYIEAIPVTDGSSTRKTQYVAEVVPPKEVDRKPSMDSQPTSTNPKFPPLRRAALHFLSLLVRSMTEYVYENSPTGMNIPVITLRRAKTVLAYVASTDEDNLVRIMAREAGEGLQQLQQALFDL</sequence>
<dbReference type="AlphaFoldDB" id="A0A0C2XLW2"/>
<dbReference type="STRING" id="946122.A0A0C2XLW2"/>
<dbReference type="Pfam" id="PF23565">
    <property type="entry name" value="ARM_TANGO6"/>
    <property type="match status" value="1"/>
</dbReference>
<dbReference type="InterPro" id="IPR016024">
    <property type="entry name" value="ARM-type_fold"/>
</dbReference>
<dbReference type="PANTHER" id="PTHR20959">
    <property type="entry name" value="TRANSPORT AND GOLGI ORGANIZATION PROTEIN 6 FAMILY MEMBER"/>
    <property type="match status" value="1"/>
</dbReference>
<accession>A0A0C2XLW2</accession>
<dbReference type="HOGENOM" id="CLU_005991_0_0_1"/>
<dbReference type="InterPro" id="IPR019451">
    <property type="entry name" value="Rtp1_C1"/>
</dbReference>
<dbReference type="InParanoid" id="A0A0C2XLW2"/>
<dbReference type="EMBL" id="KN818224">
    <property type="protein sequence ID" value="KIL70088.1"/>
    <property type="molecule type" value="Genomic_DNA"/>
</dbReference>
<proteinExistence type="inferred from homology"/>
<dbReference type="InterPro" id="IPR057407">
    <property type="entry name" value="HEAT_TANGO6"/>
</dbReference>
<feature type="region of interest" description="Disordered" evidence="2">
    <location>
        <begin position="598"/>
        <end position="620"/>
    </location>
</feature>
<evidence type="ECO:0000256" key="2">
    <source>
        <dbReference type="SAM" id="MobiDB-lite"/>
    </source>
</evidence>
<gene>
    <name evidence="5" type="ORF">M378DRAFT_67486</name>
</gene>
<dbReference type="Gene3D" id="1.25.10.10">
    <property type="entry name" value="Leucine-rich Repeat Variant"/>
    <property type="match status" value="1"/>
</dbReference>
<evidence type="ECO:0000259" key="4">
    <source>
        <dbReference type="Pfam" id="PF23565"/>
    </source>
</evidence>
<evidence type="ECO:0000313" key="5">
    <source>
        <dbReference type="EMBL" id="KIL70088.1"/>
    </source>
</evidence>
<dbReference type="InterPro" id="IPR039600">
    <property type="entry name" value="TANGO6/Rtp1"/>
</dbReference>
<protein>
    <submittedName>
        <fullName evidence="5">Uncharacterized protein</fullName>
    </submittedName>
</protein>
<dbReference type="GO" id="GO:0009306">
    <property type="term" value="P:protein secretion"/>
    <property type="evidence" value="ECO:0007669"/>
    <property type="project" value="TreeGrafter"/>
</dbReference>
<feature type="compositionally biased region" description="Basic and acidic residues" evidence="2">
    <location>
        <begin position="598"/>
        <end position="615"/>
    </location>
</feature>
<dbReference type="Pfam" id="PF10363">
    <property type="entry name" value="RTP1_C1"/>
    <property type="match status" value="1"/>
</dbReference>
<comment type="similarity">
    <text evidence="1">Belongs to the Tango6 family.</text>
</comment>
<dbReference type="SUPFAM" id="SSF48371">
    <property type="entry name" value="ARM repeat"/>
    <property type="match status" value="1"/>
</dbReference>
<organism evidence="5 6">
    <name type="scientific">Amanita muscaria (strain Koide BX008)</name>
    <dbReference type="NCBI Taxonomy" id="946122"/>
    <lineage>
        <taxon>Eukaryota</taxon>
        <taxon>Fungi</taxon>
        <taxon>Dikarya</taxon>
        <taxon>Basidiomycota</taxon>
        <taxon>Agaricomycotina</taxon>
        <taxon>Agaricomycetes</taxon>
        <taxon>Agaricomycetidae</taxon>
        <taxon>Agaricales</taxon>
        <taxon>Pluteineae</taxon>
        <taxon>Amanitaceae</taxon>
        <taxon>Amanita</taxon>
    </lineage>
</organism>
<feature type="domain" description="RNA polymerase II assembly factor Rtp1 C-terminal" evidence="3">
    <location>
        <begin position="742"/>
        <end position="862"/>
    </location>
</feature>
<dbReference type="OrthoDB" id="39591at2759"/>
<feature type="domain" description="TANGO6 HEAT repeat" evidence="4">
    <location>
        <begin position="253"/>
        <end position="458"/>
    </location>
</feature>
<evidence type="ECO:0000313" key="6">
    <source>
        <dbReference type="Proteomes" id="UP000054549"/>
    </source>
</evidence>
<dbReference type="InterPro" id="IPR011989">
    <property type="entry name" value="ARM-like"/>
</dbReference>
<keyword evidence="6" id="KW-1185">Reference proteome</keyword>
<evidence type="ECO:0000259" key="3">
    <source>
        <dbReference type="Pfam" id="PF10363"/>
    </source>
</evidence>
<evidence type="ECO:0000256" key="1">
    <source>
        <dbReference type="ARBA" id="ARBA00005724"/>
    </source>
</evidence>
<dbReference type="Proteomes" id="UP000054549">
    <property type="component" value="Unassembled WGS sequence"/>
</dbReference>
<dbReference type="PANTHER" id="PTHR20959:SF1">
    <property type="entry name" value="TRANSPORT AND GOLGI ORGANIZATION PROTEIN 6 HOMOLOG"/>
    <property type="match status" value="1"/>
</dbReference>
<name>A0A0C2XLW2_AMAMK</name>
<reference evidence="5 6" key="1">
    <citation type="submission" date="2014-04" db="EMBL/GenBank/DDBJ databases">
        <title>Evolutionary Origins and Diversification of the Mycorrhizal Mutualists.</title>
        <authorList>
            <consortium name="DOE Joint Genome Institute"/>
            <consortium name="Mycorrhizal Genomics Consortium"/>
            <person name="Kohler A."/>
            <person name="Kuo A."/>
            <person name="Nagy L.G."/>
            <person name="Floudas D."/>
            <person name="Copeland A."/>
            <person name="Barry K.W."/>
            <person name="Cichocki N."/>
            <person name="Veneault-Fourrey C."/>
            <person name="LaButti K."/>
            <person name="Lindquist E.A."/>
            <person name="Lipzen A."/>
            <person name="Lundell T."/>
            <person name="Morin E."/>
            <person name="Murat C."/>
            <person name="Riley R."/>
            <person name="Ohm R."/>
            <person name="Sun H."/>
            <person name="Tunlid A."/>
            <person name="Henrissat B."/>
            <person name="Grigoriev I.V."/>
            <person name="Hibbett D.S."/>
            <person name="Martin F."/>
        </authorList>
    </citation>
    <scope>NUCLEOTIDE SEQUENCE [LARGE SCALE GENOMIC DNA]</scope>
    <source>
        <strain evidence="5 6">Koide BX008</strain>
    </source>
</reference>